<dbReference type="GO" id="GO:0005524">
    <property type="term" value="F:ATP binding"/>
    <property type="evidence" value="ECO:0007669"/>
    <property type="project" value="UniProtKB-KW"/>
</dbReference>
<dbReference type="GO" id="GO:0140662">
    <property type="term" value="F:ATP-dependent protein folding chaperone"/>
    <property type="evidence" value="ECO:0007669"/>
    <property type="project" value="InterPro"/>
</dbReference>
<dbReference type="AlphaFoldDB" id="A0A914XUY4"/>
<dbReference type="InterPro" id="IPR018181">
    <property type="entry name" value="Heat_shock_70_CS"/>
</dbReference>
<dbReference type="GO" id="GO:0034663">
    <property type="term" value="C:endoplasmic reticulum chaperone complex"/>
    <property type="evidence" value="ECO:0007669"/>
    <property type="project" value="TreeGrafter"/>
</dbReference>
<dbReference type="Gene3D" id="3.30.420.40">
    <property type="match status" value="2"/>
</dbReference>
<evidence type="ECO:0000256" key="3">
    <source>
        <dbReference type="ARBA" id="ARBA00022840"/>
    </source>
</evidence>
<dbReference type="PANTHER" id="PTHR45639:SF34">
    <property type="entry name" value="CHAPERONE PROTEIN DNAK"/>
    <property type="match status" value="1"/>
</dbReference>
<dbReference type="InterPro" id="IPR013126">
    <property type="entry name" value="Hsp_70_fam"/>
</dbReference>
<proteinExistence type="inferred from homology"/>
<dbReference type="Pfam" id="PF00012">
    <property type="entry name" value="HSP70"/>
    <property type="match status" value="1"/>
</dbReference>
<dbReference type="InterPro" id="IPR043129">
    <property type="entry name" value="ATPase_NBD"/>
</dbReference>
<evidence type="ECO:0000256" key="1">
    <source>
        <dbReference type="ARBA" id="ARBA00007381"/>
    </source>
</evidence>
<dbReference type="PROSITE" id="PS00297">
    <property type="entry name" value="HSP70_1"/>
    <property type="match status" value="1"/>
</dbReference>
<dbReference type="PRINTS" id="PR00301">
    <property type="entry name" value="HEATSHOCK70"/>
</dbReference>
<comment type="similarity">
    <text evidence="1">Belongs to the heat shock protein 70 family.</text>
</comment>
<sequence length="431" mass="49057">MKLRTKKGDTLKVKEDEDVVKKISLVEKHESTTIALEIDTNGIYSLIVKSEEDNTFDIKKLYNIPNKLPRYIQDFHATGIDLGTTECFCSVIRHDGPRPVQLDPLKHTYNMPSYIIFDEKKPTCGYIAVDKMKTKAEFIVFDAKRFIGKSFDKIALDSLWPFRVFKDAENALCEVETFYGRERKSPQEISAVLLNRIKTEAEIFEGIELSEVVIGIPSEFSEKRMKATQSAAELAGWQKIHFIPESVAAAFAYCSEIKISNNSNMLIFDFGGGTVDICLAKFKDGHLQILASDGDSFLGGRDYDNILFTHFHGILTHKFGIDFMVQRKKYSLKEICQDIKHTLSANDEAWLNVDDFICDSDDIITITRKEFEDLTSHFLLRIQDVIQRALTKAKISKIDVNYVFRVGGGCRMPMIQKICGRTWGCPLCIFS</sequence>
<keyword evidence="4" id="KW-1185">Reference proteome</keyword>
<dbReference type="SUPFAM" id="SSF53067">
    <property type="entry name" value="Actin-like ATPase domain"/>
    <property type="match status" value="2"/>
</dbReference>
<evidence type="ECO:0000256" key="2">
    <source>
        <dbReference type="ARBA" id="ARBA00022741"/>
    </source>
</evidence>
<dbReference type="Gene3D" id="3.30.30.30">
    <property type="match status" value="1"/>
</dbReference>
<protein>
    <submittedName>
        <fullName evidence="5">Heat shock protein 70</fullName>
    </submittedName>
</protein>
<dbReference type="WBParaSite" id="PSU_v2.g11052.t1">
    <property type="protein sequence ID" value="PSU_v2.g11052.t1"/>
    <property type="gene ID" value="PSU_v2.g11052"/>
</dbReference>
<evidence type="ECO:0000313" key="5">
    <source>
        <dbReference type="WBParaSite" id="PSU_v2.g11052.t1"/>
    </source>
</evidence>
<name>A0A914XUY4_9BILA</name>
<organism evidence="4 5">
    <name type="scientific">Panagrolaimus superbus</name>
    <dbReference type="NCBI Taxonomy" id="310955"/>
    <lineage>
        <taxon>Eukaryota</taxon>
        <taxon>Metazoa</taxon>
        <taxon>Ecdysozoa</taxon>
        <taxon>Nematoda</taxon>
        <taxon>Chromadorea</taxon>
        <taxon>Rhabditida</taxon>
        <taxon>Tylenchina</taxon>
        <taxon>Panagrolaimomorpha</taxon>
        <taxon>Panagrolaimoidea</taxon>
        <taxon>Panagrolaimidae</taxon>
        <taxon>Panagrolaimus</taxon>
    </lineage>
</organism>
<reference evidence="5" key="1">
    <citation type="submission" date="2022-11" db="UniProtKB">
        <authorList>
            <consortium name="WormBaseParasite"/>
        </authorList>
    </citation>
    <scope>IDENTIFICATION</scope>
</reference>
<dbReference type="Proteomes" id="UP000887577">
    <property type="component" value="Unplaced"/>
</dbReference>
<dbReference type="Gene3D" id="3.90.640.10">
    <property type="entry name" value="Actin, Chain A, domain 4"/>
    <property type="match status" value="1"/>
</dbReference>
<accession>A0A914XUY4</accession>
<keyword evidence="2" id="KW-0547">Nucleotide-binding</keyword>
<dbReference type="GO" id="GO:0030968">
    <property type="term" value="P:endoplasmic reticulum unfolded protein response"/>
    <property type="evidence" value="ECO:0007669"/>
    <property type="project" value="TreeGrafter"/>
</dbReference>
<keyword evidence="3" id="KW-0067">ATP-binding</keyword>
<dbReference type="PANTHER" id="PTHR45639">
    <property type="entry name" value="HSC70CB, ISOFORM G-RELATED"/>
    <property type="match status" value="1"/>
</dbReference>
<evidence type="ECO:0000313" key="4">
    <source>
        <dbReference type="Proteomes" id="UP000887577"/>
    </source>
</evidence>